<evidence type="ECO:0000256" key="1">
    <source>
        <dbReference type="ARBA" id="ARBA00008857"/>
    </source>
</evidence>
<dbReference type="PANTHER" id="PTHR30629:SF2">
    <property type="entry name" value="PROPHAGE INTEGRASE INTS-RELATED"/>
    <property type="match status" value="1"/>
</dbReference>
<dbReference type="InterPro" id="IPR010998">
    <property type="entry name" value="Integrase_recombinase_N"/>
</dbReference>
<dbReference type="Pfam" id="PF13356">
    <property type="entry name" value="Arm-DNA-bind_3"/>
    <property type="match status" value="1"/>
</dbReference>
<evidence type="ECO:0000256" key="2">
    <source>
        <dbReference type="ARBA" id="ARBA00022908"/>
    </source>
</evidence>
<evidence type="ECO:0000256" key="5">
    <source>
        <dbReference type="PROSITE-ProRule" id="PRU01248"/>
    </source>
</evidence>
<keyword evidence="2" id="KW-0229">DNA integration</keyword>
<evidence type="ECO:0000313" key="9">
    <source>
        <dbReference type="Proteomes" id="UP001179614"/>
    </source>
</evidence>
<dbReference type="InterPro" id="IPR050808">
    <property type="entry name" value="Phage_Integrase"/>
</dbReference>
<comment type="similarity">
    <text evidence="1">Belongs to the 'phage' integrase family.</text>
</comment>
<dbReference type="Gene3D" id="1.10.150.130">
    <property type="match status" value="1"/>
</dbReference>
<dbReference type="PROSITE" id="PS51898">
    <property type="entry name" value="TYR_RECOMBINASE"/>
    <property type="match status" value="1"/>
</dbReference>
<organism evidence="8 9">
    <name type="scientific">Bradyrhizobium xenonodulans</name>
    <dbReference type="NCBI Taxonomy" id="2736875"/>
    <lineage>
        <taxon>Bacteria</taxon>
        <taxon>Pseudomonadati</taxon>
        <taxon>Pseudomonadota</taxon>
        <taxon>Alphaproteobacteria</taxon>
        <taxon>Hyphomicrobiales</taxon>
        <taxon>Nitrobacteraceae</taxon>
        <taxon>Bradyrhizobium</taxon>
    </lineage>
</organism>
<dbReference type="Gene3D" id="3.30.160.390">
    <property type="entry name" value="Integrase, DNA-binding domain"/>
    <property type="match status" value="1"/>
</dbReference>
<evidence type="ECO:0000256" key="3">
    <source>
        <dbReference type="ARBA" id="ARBA00023125"/>
    </source>
</evidence>
<gene>
    <name evidence="8" type="ORF">I3J27_18425</name>
</gene>
<dbReference type="Pfam" id="PF22022">
    <property type="entry name" value="Phage_int_M"/>
    <property type="match status" value="1"/>
</dbReference>
<sequence length="439" mass="48609">MKLTAKGFGSARLRAGETDKVFFDDDIPGFGLRVRAGGSRGWIFQYSIGTKQRRMSLGSATPESFKSIRDVDGRVKLGIREQAAHLHARVKLGEDPAGEKTESRKRAGDTFEAIAKKFLAAKKAANRPGTYEEIERHVLKHAKPLHGLQTAKISRRDVAEMLGTVRTNSGPVAANRVRSTLSDFFGWAMSEGIEGIEANPVAGTTKTKETGRERVLKEFELRLIWKHAGDDDHGTILKLMMLTGQRADEIANLSRFEIAKVEVQKKRGEDGAPDQPALEIDVIDLPGERTKNKRPHLVPLSAAAKALLDARPQRANTDGSLREFVFGIGQGGFSGWSRCKERLDERIEKDLGRPLEHWRPHDLRRTMSTKMGDDLDVLPHVVEAILNHVSSLQSGKRGVGGVYNKALYLRERVVALNRWAQHLAAIVSENVVSLREAAS</sequence>
<reference evidence="8" key="1">
    <citation type="submission" date="2021-12" db="EMBL/GenBank/DDBJ databases">
        <title>Bradyrhizobium xenonodulans sp. nov.</title>
        <authorList>
            <person name="Claassens R."/>
            <person name="Venter S.N."/>
            <person name="Beukes C.W."/>
            <person name="Stepkowski T."/>
            <person name="Steenkamp E.T."/>
        </authorList>
    </citation>
    <scope>NUCLEOTIDE SEQUENCE</scope>
    <source>
        <strain evidence="8">14AB</strain>
    </source>
</reference>
<dbReference type="Gene3D" id="1.10.443.10">
    <property type="entry name" value="Intergrase catalytic core"/>
    <property type="match status" value="1"/>
</dbReference>
<evidence type="ECO:0000259" key="6">
    <source>
        <dbReference type="PROSITE" id="PS51898"/>
    </source>
</evidence>
<evidence type="ECO:0000256" key="4">
    <source>
        <dbReference type="ARBA" id="ARBA00023172"/>
    </source>
</evidence>
<dbReference type="RefSeq" id="WP_270172107.1">
    <property type="nucleotide sequence ID" value="NZ_CP089391.1"/>
</dbReference>
<evidence type="ECO:0000313" key="8">
    <source>
        <dbReference type="EMBL" id="WBL82309.1"/>
    </source>
</evidence>
<dbReference type="InterPro" id="IPR011010">
    <property type="entry name" value="DNA_brk_join_enz"/>
</dbReference>
<keyword evidence="9" id="KW-1185">Reference proteome</keyword>
<keyword evidence="4" id="KW-0233">DNA recombination</keyword>
<feature type="domain" description="Core-binding (CB)" evidence="7">
    <location>
        <begin position="109"/>
        <end position="189"/>
    </location>
</feature>
<proteinExistence type="inferred from homology"/>
<dbReference type="Proteomes" id="UP001179614">
    <property type="component" value="Chromosome"/>
</dbReference>
<evidence type="ECO:0000259" key="7">
    <source>
        <dbReference type="PROSITE" id="PS51900"/>
    </source>
</evidence>
<dbReference type="InterPro" id="IPR053876">
    <property type="entry name" value="Phage_int_M"/>
</dbReference>
<name>A0ABY7MVC6_9BRAD</name>
<dbReference type="InterPro" id="IPR038488">
    <property type="entry name" value="Integrase_DNA-bd_sf"/>
</dbReference>
<accession>A0ABY7MVC6</accession>
<dbReference type="InterPro" id="IPR013762">
    <property type="entry name" value="Integrase-like_cat_sf"/>
</dbReference>
<dbReference type="EMBL" id="CP089391">
    <property type="protein sequence ID" value="WBL82309.1"/>
    <property type="molecule type" value="Genomic_DNA"/>
</dbReference>
<dbReference type="PANTHER" id="PTHR30629">
    <property type="entry name" value="PROPHAGE INTEGRASE"/>
    <property type="match status" value="1"/>
</dbReference>
<dbReference type="InterPro" id="IPR044068">
    <property type="entry name" value="CB"/>
</dbReference>
<dbReference type="SUPFAM" id="SSF56349">
    <property type="entry name" value="DNA breaking-rejoining enzymes"/>
    <property type="match status" value="1"/>
</dbReference>
<dbReference type="InterPro" id="IPR002104">
    <property type="entry name" value="Integrase_catalytic"/>
</dbReference>
<feature type="domain" description="Tyr recombinase" evidence="6">
    <location>
        <begin position="210"/>
        <end position="416"/>
    </location>
</feature>
<protein>
    <submittedName>
        <fullName evidence="8">Tyrosine-type recombinase/integrase</fullName>
    </submittedName>
</protein>
<dbReference type="Pfam" id="PF00589">
    <property type="entry name" value="Phage_integrase"/>
    <property type="match status" value="1"/>
</dbReference>
<dbReference type="PROSITE" id="PS51900">
    <property type="entry name" value="CB"/>
    <property type="match status" value="1"/>
</dbReference>
<dbReference type="InterPro" id="IPR025166">
    <property type="entry name" value="Integrase_DNA_bind_dom"/>
</dbReference>
<keyword evidence="3 5" id="KW-0238">DNA-binding</keyword>